<dbReference type="Proteomes" id="UP000000768">
    <property type="component" value="Chromosome 8"/>
</dbReference>
<dbReference type="InParanoid" id="A0A1Z5R764"/>
<reference evidence="1 2" key="1">
    <citation type="journal article" date="2009" name="Nature">
        <title>The Sorghum bicolor genome and the diversification of grasses.</title>
        <authorList>
            <person name="Paterson A.H."/>
            <person name="Bowers J.E."/>
            <person name="Bruggmann R."/>
            <person name="Dubchak I."/>
            <person name="Grimwood J."/>
            <person name="Gundlach H."/>
            <person name="Haberer G."/>
            <person name="Hellsten U."/>
            <person name="Mitros T."/>
            <person name="Poliakov A."/>
            <person name="Schmutz J."/>
            <person name="Spannagl M."/>
            <person name="Tang H."/>
            <person name="Wang X."/>
            <person name="Wicker T."/>
            <person name="Bharti A.K."/>
            <person name="Chapman J."/>
            <person name="Feltus F.A."/>
            <person name="Gowik U."/>
            <person name="Grigoriev I.V."/>
            <person name="Lyons E."/>
            <person name="Maher C.A."/>
            <person name="Martis M."/>
            <person name="Narechania A."/>
            <person name="Otillar R.P."/>
            <person name="Penning B.W."/>
            <person name="Salamov A.A."/>
            <person name="Wang Y."/>
            <person name="Zhang L."/>
            <person name="Carpita N.C."/>
            <person name="Freeling M."/>
            <person name="Gingle A.R."/>
            <person name="Hash C.T."/>
            <person name="Keller B."/>
            <person name="Klein P."/>
            <person name="Kresovich S."/>
            <person name="McCann M.C."/>
            <person name="Ming R."/>
            <person name="Peterson D.G."/>
            <person name="Mehboob-ur-Rahman"/>
            <person name="Ware D."/>
            <person name="Westhoff P."/>
            <person name="Mayer K.F."/>
            <person name="Messing J."/>
            <person name="Rokhsar D.S."/>
        </authorList>
    </citation>
    <scope>NUCLEOTIDE SEQUENCE [LARGE SCALE GENOMIC DNA]</scope>
    <source>
        <strain evidence="2">cv. BTx623</strain>
    </source>
</reference>
<organism evidence="1 2">
    <name type="scientific">Sorghum bicolor</name>
    <name type="common">Sorghum</name>
    <name type="synonym">Sorghum vulgare</name>
    <dbReference type="NCBI Taxonomy" id="4558"/>
    <lineage>
        <taxon>Eukaryota</taxon>
        <taxon>Viridiplantae</taxon>
        <taxon>Streptophyta</taxon>
        <taxon>Embryophyta</taxon>
        <taxon>Tracheophyta</taxon>
        <taxon>Spermatophyta</taxon>
        <taxon>Magnoliopsida</taxon>
        <taxon>Liliopsida</taxon>
        <taxon>Poales</taxon>
        <taxon>Poaceae</taxon>
        <taxon>PACMAD clade</taxon>
        <taxon>Panicoideae</taxon>
        <taxon>Andropogonodae</taxon>
        <taxon>Andropogoneae</taxon>
        <taxon>Sorghinae</taxon>
        <taxon>Sorghum</taxon>
    </lineage>
</organism>
<dbReference type="EMBL" id="CM000767">
    <property type="protein sequence ID" value="OQU79281.1"/>
    <property type="molecule type" value="Genomic_DNA"/>
</dbReference>
<dbReference type="AlphaFoldDB" id="A0A1Z5R764"/>
<sequence>MTGCAIYKARHESEWLRITCASHVVAEKNNSAMPTLAVSPSPPGFLHASFLIITFNLVSAAEAEEEEQPEPCATRRLLPCSSPARLLTRLALQCRKGHHRIGIYQIELTHILAARLPRSPTTDQLAKTKLALPGLSGPVLIPSSIS</sequence>
<dbReference type="Gramene" id="OQU79281">
    <property type="protein sequence ID" value="OQU79281"/>
    <property type="gene ID" value="SORBI_3008G123801"/>
</dbReference>
<name>A0A1Z5R764_SORBI</name>
<proteinExistence type="predicted"/>
<reference evidence="2" key="2">
    <citation type="journal article" date="2018" name="Plant J.">
        <title>The Sorghum bicolor reference genome: improved assembly, gene annotations, a transcriptome atlas, and signatures of genome organization.</title>
        <authorList>
            <person name="McCormick R.F."/>
            <person name="Truong S.K."/>
            <person name="Sreedasyam A."/>
            <person name="Jenkins J."/>
            <person name="Shu S."/>
            <person name="Sims D."/>
            <person name="Kennedy M."/>
            <person name="Amirebrahimi M."/>
            <person name="Weers B.D."/>
            <person name="McKinley B."/>
            <person name="Mattison A."/>
            <person name="Morishige D.T."/>
            <person name="Grimwood J."/>
            <person name="Schmutz J."/>
            <person name="Mullet J.E."/>
        </authorList>
    </citation>
    <scope>NUCLEOTIDE SEQUENCE [LARGE SCALE GENOMIC DNA]</scope>
    <source>
        <strain evidence="2">cv. BTx623</strain>
    </source>
</reference>
<evidence type="ECO:0000313" key="1">
    <source>
        <dbReference type="EMBL" id="OQU79281.1"/>
    </source>
</evidence>
<gene>
    <name evidence="1" type="ORF">SORBI_3008G123801</name>
</gene>
<keyword evidence="2" id="KW-1185">Reference proteome</keyword>
<evidence type="ECO:0000313" key="2">
    <source>
        <dbReference type="Proteomes" id="UP000000768"/>
    </source>
</evidence>
<accession>A0A1Z5R764</accession>
<protein>
    <submittedName>
        <fullName evidence="1">Uncharacterized protein</fullName>
    </submittedName>
</protein>